<keyword evidence="1" id="KW-0472">Membrane</keyword>
<protein>
    <submittedName>
        <fullName evidence="2">Uncharacterized protein</fullName>
    </submittedName>
</protein>
<gene>
    <name evidence="2" type="ORF">Hs30E_06400</name>
</gene>
<dbReference type="Proteomes" id="UP000480303">
    <property type="component" value="Unassembled WGS sequence"/>
</dbReference>
<keyword evidence="1" id="KW-0812">Transmembrane</keyword>
<evidence type="ECO:0000313" key="3">
    <source>
        <dbReference type="Proteomes" id="UP000480303"/>
    </source>
</evidence>
<sequence>MHIITLVMASLTELSALIGALYLMPKTTKMIKEYGKDERWCFIDSKANLVALKAILVY</sequence>
<comment type="caution">
    <text evidence="2">The sequence shown here is derived from an EMBL/GenBank/DDBJ whole genome shotgun (WGS) entry which is preliminary data.</text>
</comment>
<evidence type="ECO:0000256" key="1">
    <source>
        <dbReference type="SAM" id="Phobius"/>
    </source>
</evidence>
<dbReference type="EMBL" id="BLLI01000012">
    <property type="protein sequence ID" value="GFH42089.1"/>
    <property type="molecule type" value="Genomic_DNA"/>
</dbReference>
<dbReference type="RefSeq" id="WP_172207919.1">
    <property type="nucleotide sequence ID" value="NZ_BLLI01000012.1"/>
</dbReference>
<reference evidence="2 3" key="1">
    <citation type="submission" date="2020-02" db="EMBL/GenBank/DDBJ databases">
        <title>Draft genome sequence of Lactococcus sp. Hs30E4-3.</title>
        <authorList>
            <person name="Noda S."/>
            <person name="Yuki M."/>
            <person name="Ohkuma M."/>
        </authorList>
    </citation>
    <scope>NUCLEOTIDE SEQUENCE [LARGE SCALE GENOMIC DNA]</scope>
    <source>
        <strain evidence="2 3">Hs30E4-3</strain>
    </source>
</reference>
<keyword evidence="3" id="KW-1185">Reference proteome</keyword>
<feature type="transmembrane region" description="Helical" evidence="1">
    <location>
        <begin position="6"/>
        <end position="24"/>
    </location>
</feature>
<proteinExistence type="predicted"/>
<name>A0A6A0B9H3_9LACT</name>
<dbReference type="AlphaFoldDB" id="A0A6A0B9H3"/>
<evidence type="ECO:0000313" key="2">
    <source>
        <dbReference type="EMBL" id="GFH42089.1"/>
    </source>
</evidence>
<keyword evidence="1" id="KW-1133">Transmembrane helix</keyword>
<organism evidence="2 3">
    <name type="scientific">Pseudolactococcus hodotermopsidis</name>
    <dbReference type="NCBI Taxonomy" id="2709157"/>
    <lineage>
        <taxon>Bacteria</taxon>
        <taxon>Bacillati</taxon>
        <taxon>Bacillota</taxon>
        <taxon>Bacilli</taxon>
        <taxon>Lactobacillales</taxon>
        <taxon>Streptococcaceae</taxon>
        <taxon>Pseudolactococcus</taxon>
    </lineage>
</organism>
<accession>A0A6A0B9H3</accession>